<evidence type="ECO:0000313" key="2">
    <source>
        <dbReference type="EMBL" id="KAA6345234.1"/>
    </source>
</evidence>
<organism evidence="2 3">
    <name type="scientific">Streblomastix strix</name>
    <dbReference type="NCBI Taxonomy" id="222440"/>
    <lineage>
        <taxon>Eukaryota</taxon>
        <taxon>Metamonada</taxon>
        <taxon>Preaxostyla</taxon>
        <taxon>Oxymonadida</taxon>
        <taxon>Streblomastigidae</taxon>
        <taxon>Streblomastix</taxon>
    </lineage>
</organism>
<name>A0A5J4SGB6_9EUKA</name>
<dbReference type="AlphaFoldDB" id="A0A5J4SGB6"/>
<feature type="non-terminal residue" evidence="2">
    <location>
        <position position="29"/>
    </location>
</feature>
<feature type="region of interest" description="Disordered" evidence="1">
    <location>
        <begin position="1"/>
        <end position="29"/>
    </location>
</feature>
<evidence type="ECO:0000313" key="3">
    <source>
        <dbReference type="Proteomes" id="UP000324800"/>
    </source>
</evidence>
<dbReference type="Proteomes" id="UP000324800">
    <property type="component" value="Unassembled WGS sequence"/>
</dbReference>
<reference evidence="2 3" key="1">
    <citation type="submission" date="2019-03" db="EMBL/GenBank/DDBJ databases">
        <title>Single cell metagenomics reveals metabolic interactions within the superorganism composed of flagellate Streblomastix strix and complex community of Bacteroidetes bacteria on its surface.</title>
        <authorList>
            <person name="Treitli S.C."/>
            <person name="Kolisko M."/>
            <person name="Husnik F."/>
            <person name="Keeling P."/>
            <person name="Hampl V."/>
        </authorList>
    </citation>
    <scope>NUCLEOTIDE SEQUENCE [LARGE SCALE GENOMIC DNA]</scope>
    <source>
        <strain evidence="2">ST1C</strain>
    </source>
</reference>
<proteinExistence type="predicted"/>
<comment type="caution">
    <text evidence="2">The sequence shown here is derived from an EMBL/GenBank/DDBJ whole genome shotgun (WGS) entry which is preliminary data.</text>
</comment>
<sequence>MIHDGRNPTSETGLHIQIKGLLIPPPAST</sequence>
<evidence type="ECO:0000256" key="1">
    <source>
        <dbReference type="SAM" id="MobiDB-lite"/>
    </source>
</evidence>
<accession>A0A5J4SGB6</accession>
<gene>
    <name evidence="2" type="ORF">EZS28_052179</name>
</gene>
<dbReference type="EMBL" id="SNRW01040271">
    <property type="protein sequence ID" value="KAA6345234.1"/>
    <property type="molecule type" value="Genomic_DNA"/>
</dbReference>
<protein>
    <submittedName>
        <fullName evidence="2">Uncharacterized protein</fullName>
    </submittedName>
</protein>